<dbReference type="InterPro" id="IPR049326">
    <property type="entry name" value="Rhodopsin_dom_fungi"/>
</dbReference>
<feature type="domain" description="Rhodopsin" evidence="7">
    <location>
        <begin position="6"/>
        <end position="42"/>
    </location>
</feature>
<keyword evidence="3" id="KW-1133">Transmembrane helix</keyword>
<reference evidence="8 9" key="1">
    <citation type="submission" date="2017-06" db="EMBL/GenBank/DDBJ databases">
        <title>Ant-infecting Ophiocordyceps genomes reveal a high diversity of potential behavioral manipulation genes and a possible major role for enterotoxins.</title>
        <authorList>
            <person name="De Bekker C."/>
            <person name="Evans H.C."/>
            <person name="Brachmann A."/>
            <person name="Hughes D.P."/>
        </authorList>
    </citation>
    <scope>NUCLEOTIDE SEQUENCE [LARGE SCALE GENOMIC DNA]</scope>
    <source>
        <strain evidence="8 9">1348a</strain>
    </source>
</reference>
<dbReference type="AlphaFoldDB" id="A0A2C5ZUG5"/>
<comment type="subcellular location">
    <subcellularLocation>
        <location evidence="1">Membrane</location>
        <topology evidence="1">Multi-pass membrane protein</topology>
    </subcellularLocation>
</comment>
<evidence type="ECO:0000256" key="3">
    <source>
        <dbReference type="ARBA" id="ARBA00022989"/>
    </source>
</evidence>
<accession>A0A2C5ZUG5</accession>
<evidence type="ECO:0000313" key="8">
    <source>
        <dbReference type="EMBL" id="PHH83473.1"/>
    </source>
</evidence>
<gene>
    <name evidence="8" type="ORF">CDD82_432</name>
</gene>
<evidence type="ECO:0000313" key="9">
    <source>
        <dbReference type="Proteomes" id="UP000224854"/>
    </source>
</evidence>
<feature type="region of interest" description="Disordered" evidence="6">
    <location>
        <begin position="60"/>
        <end position="142"/>
    </location>
</feature>
<keyword evidence="2" id="KW-0812">Transmembrane</keyword>
<dbReference type="Pfam" id="PF20684">
    <property type="entry name" value="Fung_rhodopsin"/>
    <property type="match status" value="1"/>
</dbReference>
<evidence type="ECO:0000256" key="2">
    <source>
        <dbReference type="ARBA" id="ARBA00022692"/>
    </source>
</evidence>
<organism evidence="8 9">
    <name type="scientific">Ophiocordyceps australis</name>
    <dbReference type="NCBI Taxonomy" id="1399860"/>
    <lineage>
        <taxon>Eukaryota</taxon>
        <taxon>Fungi</taxon>
        <taxon>Dikarya</taxon>
        <taxon>Ascomycota</taxon>
        <taxon>Pezizomycotina</taxon>
        <taxon>Sordariomycetes</taxon>
        <taxon>Hypocreomycetidae</taxon>
        <taxon>Hypocreales</taxon>
        <taxon>Ophiocordycipitaceae</taxon>
        <taxon>Ophiocordyceps</taxon>
    </lineage>
</organism>
<evidence type="ECO:0000256" key="1">
    <source>
        <dbReference type="ARBA" id="ARBA00004141"/>
    </source>
</evidence>
<name>A0A2C5ZUG5_9HYPO</name>
<dbReference type="EMBL" id="NJEU01000011">
    <property type="protein sequence ID" value="PHH83473.1"/>
    <property type="molecule type" value="Genomic_DNA"/>
</dbReference>
<evidence type="ECO:0000256" key="4">
    <source>
        <dbReference type="ARBA" id="ARBA00023136"/>
    </source>
</evidence>
<sequence>MPPLLASSDYTWNLTEQFIWSFIEVNAGILCASLAALKPLFMRYIPVLIVSRLRSSAAKDSAAASAPKQDSKNSTVYGYQLPSRDSLPAKPALRQDEAQLWSPRHPGTDAESMDGSEELYPGVKPPRLTVSHGEYGTQSGAHGVEVIKETHVSYLQ</sequence>
<keyword evidence="4" id="KW-0472">Membrane</keyword>
<evidence type="ECO:0000256" key="6">
    <source>
        <dbReference type="SAM" id="MobiDB-lite"/>
    </source>
</evidence>
<dbReference type="GO" id="GO:0016020">
    <property type="term" value="C:membrane"/>
    <property type="evidence" value="ECO:0007669"/>
    <property type="project" value="UniProtKB-SubCell"/>
</dbReference>
<protein>
    <recommendedName>
        <fullName evidence="7">Rhodopsin domain-containing protein</fullName>
    </recommendedName>
</protein>
<dbReference type="InterPro" id="IPR052337">
    <property type="entry name" value="SAT4-like"/>
</dbReference>
<dbReference type="Proteomes" id="UP000224854">
    <property type="component" value="Unassembled WGS sequence"/>
</dbReference>
<keyword evidence="9" id="KW-1185">Reference proteome</keyword>
<evidence type="ECO:0000259" key="7">
    <source>
        <dbReference type="Pfam" id="PF20684"/>
    </source>
</evidence>
<dbReference type="OrthoDB" id="4525788at2759"/>
<proteinExistence type="inferred from homology"/>
<comment type="similarity">
    <text evidence="5">Belongs to the SAT4 family.</text>
</comment>
<evidence type="ECO:0000256" key="5">
    <source>
        <dbReference type="ARBA" id="ARBA00038359"/>
    </source>
</evidence>
<dbReference type="PANTHER" id="PTHR33048">
    <property type="entry name" value="PTH11-LIKE INTEGRAL MEMBRANE PROTEIN (AFU_ORTHOLOGUE AFUA_5G11245)"/>
    <property type="match status" value="1"/>
</dbReference>
<dbReference type="PANTHER" id="PTHR33048:SF124">
    <property type="entry name" value="INTEGRAL MEMBRANE PROTEIN"/>
    <property type="match status" value="1"/>
</dbReference>
<comment type="caution">
    <text evidence="8">The sequence shown here is derived from an EMBL/GenBank/DDBJ whole genome shotgun (WGS) entry which is preliminary data.</text>
</comment>